<keyword evidence="4" id="KW-1185">Reference proteome</keyword>
<dbReference type="InterPro" id="IPR002933">
    <property type="entry name" value="Peptidase_M20"/>
</dbReference>
<sequence>MDSAPILAYIDTLKEELTWIRRDIHQHPEVLFDVPRTADMVAELLEQYGLEVQRQVGRHFGSGVVGLLRGSGEGRMVLLRADMDALPIQEETGAAYSSRHAGIMHACGHDAHTAMLLGAAKALSRFRNELHGTVKFVFQPAEEGTRQLESDGRLISGGRDMIEAGILEGVDMSFAMHVWPDLPAGTLGLHKKEAMAASSHFTVRFHGVSGHHSSPHLAADAILMAAQFINEIKLAMTTMVDPLEPAVLSFGTLNAGTVLNAIADHSEIKGSFRAFHPDVVDRITHKIQKTAELIALQHGGTSEVIQRTGTLLSNDSHVRQLAEQAGHVVFGKSGVQELRPILAGEDFALYTEQVPGTFAFLGSSRDGCHPIYPIHHSKFELDESILTLGAKLHVQFVFEALGEEQEEREVAFTAALPFERYVNP</sequence>
<dbReference type="SUPFAM" id="SSF55031">
    <property type="entry name" value="Bacterial exopeptidase dimerisation domain"/>
    <property type="match status" value="1"/>
</dbReference>
<feature type="binding site" evidence="1">
    <location>
        <position position="107"/>
    </location>
    <ligand>
        <name>Mn(2+)</name>
        <dbReference type="ChEBI" id="CHEBI:29035"/>
        <label>2</label>
    </ligand>
</feature>
<comment type="cofactor">
    <cofactor evidence="1">
        <name>Mn(2+)</name>
        <dbReference type="ChEBI" id="CHEBI:29035"/>
    </cofactor>
    <text evidence="1">The Mn(2+) ion enhances activity.</text>
</comment>
<feature type="binding site" evidence="1">
    <location>
        <position position="143"/>
    </location>
    <ligand>
        <name>Mn(2+)</name>
        <dbReference type="ChEBI" id="CHEBI:29035"/>
        <label>2</label>
    </ligand>
</feature>
<dbReference type="Proteomes" id="UP000272464">
    <property type="component" value="Unassembled WGS sequence"/>
</dbReference>
<keyword evidence="3" id="KW-0378">Hydrolase</keyword>
<feature type="domain" description="Peptidase M20 dimerisation" evidence="2">
    <location>
        <begin position="200"/>
        <end position="292"/>
    </location>
</feature>
<dbReference type="Pfam" id="PF07687">
    <property type="entry name" value="M20_dimer"/>
    <property type="match status" value="1"/>
</dbReference>
<protein>
    <submittedName>
        <fullName evidence="3">Amidohydrolase</fullName>
    </submittedName>
</protein>
<evidence type="ECO:0000313" key="3">
    <source>
        <dbReference type="EMBL" id="RUT28969.1"/>
    </source>
</evidence>
<keyword evidence="1" id="KW-0464">Manganese</keyword>
<dbReference type="RefSeq" id="WP_127200317.1">
    <property type="nucleotide sequence ID" value="NZ_RZNX01000008.1"/>
</dbReference>
<dbReference type="AlphaFoldDB" id="A0A3S1D7Q0"/>
<comment type="caution">
    <text evidence="3">The sequence shown here is derived from an EMBL/GenBank/DDBJ whole genome shotgun (WGS) entry which is preliminary data.</text>
</comment>
<feature type="binding site" evidence="1">
    <location>
        <position position="375"/>
    </location>
    <ligand>
        <name>Mn(2+)</name>
        <dbReference type="ChEBI" id="CHEBI:29035"/>
        <label>2</label>
    </ligand>
</feature>
<keyword evidence="1" id="KW-0479">Metal-binding</keyword>
<evidence type="ECO:0000259" key="2">
    <source>
        <dbReference type="Pfam" id="PF07687"/>
    </source>
</evidence>
<dbReference type="GO" id="GO:0016787">
    <property type="term" value="F:hydrolase activity"/>
    <property type="evidence" value="ECO:0007669"/>
    <property type="project" value="UniProtKB-KW"/>
</dbReference>
<dbReference type="Gene3D" id="3.30.70.360">
    <property type="match status" value="1"/>
</dbReference>
<feature type="binding site" evidence="1">
    <location>
        <position position="109"/>
    </location>
    <ligand>
        <name>Mn(2+)</name>
        <dbReference type="ChEBI" id="CHEBI:29035"/>
        <label>2</label>
    </ligand>
</feature>
<dbReference type="PANTHER" id="PTHR11014">
    <property type="entry name" value="PEPTIDASE M20 FAMILY MEMBER"/>
    <property type="match status" value="1"/>
</dbReference>
<evidence type="ECO:0000313" key="4">
    <source>
        <dbReference type="Proteomes" id="UP000272464"/>
    </source>
</evidence>
<dbReference type="InterPro" id="IPR017439">
    <property type="entry name" value="Amidohydrolase"/>
</dbReference>
<dbReference type="EMBL" id="RZNX01000008">
    <property type="protein sequence ID" value="RUT28969.1"/>
    <property type="molecule type" value="Genomic_DNA"/>
</dbReference>
<feature type="binding site" evidence="1">
    <location>
        <position position="177"/>
    </location>
    <ligand>
        <name>Mn(2+)</name>
        <dbReference type="ChEBI" id="CHEBI:29035"/>
        <label>2</label>
    </ligand>
</feature>
<dbReference type="InterPro" id="IPR011650">
    <property type="entry name" value="Peptidase_M20_dimer"/>
</dbReference>
<dbReference type="NCBIfam" id="TIGR01891">
    <property type="entry name" value="amidohydrolases"/>
    <property type="match status" value="1"/>
</dbReference>
<organism evidence="3 4">
    <name type="scientific">Paenibacillus zeisoli</name>
    <dbReference type="NCBI Taxonomy" id="2496267"/>
    <lineage>
        <taxon>Bacteria</taxon>
        <taxon>Bacillati</taxon>
        <taxon>Bacillota</taxon>
        <taxon>Bacilli</taxon>
        <taxon>Bacillales</taxon>
        <taxon>Paenibacillaceae</taxon>
        <taxon>Paenibacillus</taxon>
    </lineage>
</organism>
<accession>A0A3S1D7Q0</accession>
<dbReference type="PIRSF" id="PIRSF005962">
    <property type="entry name" value="Pept_M20D_amidohydro"/>
    <property type="match status" value="1"/>
</dbReference>
<gene>
    <name evidence="3" type="ORF">EJP77_16310</name>
</gene>
<name>A0A3S1D7Q0_9BACL</name>
<dbReference type="PANTHER" id="PTHR11014:SF63">
    <property type="entry name" value="METALLOPEPTIDASE, PUTATIVE (AFU_ORTHOLOGUE AFUA_6G09600)-RELATED"/>
    <property type="match status" value="1"/>
</dbReference>
<reference evidence="3 4" key="1">
    <citation type="submission" date="2018-12" db="EMBL/GenBank/DDBJ databases">
        <authorList>
            <person name="Sun L."/>
            <person name="Chen Z."/>
        </authorList>
    </citation>
    <scope>NUCLEOTIDE SEQUENCE [LARGE SCALE GENOMIC DNA]</scope>
    <source>
        <strain evidence="3 4">3-5-3</strain>
    </source>
</reference>
<dbReference type="Gene3D" id="3.40.630.10">
    <property type="entry name" value="Zn peptidases"/>
    <property type="match status" value="1"/>
</dbReference>
<evidence type="ECO:0000256" key="1">
    <source>
        <dbReference type="PIRSR" id="PIRSR005962-1"/>
    </source>
</evidence>
<dbReference type="GO" id="GO:0046872">
    <property type="term" value="F:metal ion binding"/>
    <property type="evidence" value="ECO:0007669"/>
    <property type="project" value="UniProtKB-KW"/>
</dbReference>
<dbReference type="InterPro" id="IPR036264">
    <property type="entry name" value="Bact_exopeptidase_dim_dom"/>
</dbReference>
<dbReference type="OrthoDB" id="9776731at2"/>
<dbReference type="SUPFAM" id="SSF53187">
    <property type="entry name" value="Zn-dependent exopeptidases"/>
    <property type="match status" value="1"/>
</dbReference>
<proteinExistence type="predicted"/>
<dbReference type="Pfam" id="PF01546">
    <property type="entry name" value="Peptidase_M20"/>
    <property type="match status" value="1"/>
</dbReference>